<gene>
    <name evidence="1" type="ORF">LCGC14_0295510</name>
</gene>
<organism evidence="1">
    <name type="scientific">marine sediment metagenome</name>
    <dbReference type="NCBI Taxonomy" id="412755"/>
    <lineage>
        <taxon>unclassified sequences</taxon>
        <taxon>metagenomes</taxon>
        <taxon>ecological metagenomes</taxon>
    </lineage>
</organism>
<comment type="caution">
    <text evidence="1">The sequence shown here is derived from an EMBL/GenBank/DDBJ whole genome shotgun (WGS) entry which is preliminary data.</text>
</comment>
<proteinExistence type="predicted"/>
<dbReference type="AlphaFoldDB" id="A0A0F9WXZ8"/>
<protein>
    <submittedName>
        <fullName evidence="1">Uncharacterized protein</fullName>
    </submittedName>
</protein>
<dbReference type="EMBL" id="LAZR01000179">
    <property type="protein sequence ID" value="KKN83898.1"/>
    <property type="molecule type" value="Genomic_DNA"/>
</dbReference>
<evidence type="ECO:0000313" key="1">
    <source>
        <dbReference type="EMBL" id="KKN83898.1"/>
    </source>
</evidence>
<name>A0A0F9WXZ8_9ZZZZ</name>
<sequence length="78" mass="8852">MRTDKIGIESCSFCTGTFPTLRLKTRFLEVVYVQMCRACILKALQEIEQPYEYPVVIEDRDLDLALLAQAEVAGLEVP</sequence>
<accession>A0A0F9WXZ8</accession>
<reference evidence="1" key="1">
    <citation type="journal article" date="2015" name="Nature">
        <title>Complex archaea that bridge the gap between prokaryotes and eukaryotes.</title>
        <authorList>
            <person name="Spang A."/>
            <person name="Saw J.H."/>
            <person name="Jorgensen S.L."/>
            <person name="Zaremba-Niedzwiedzka K."/>
            <person name="Martijn J."/>
            <person name="Lind A.E."/>
            <person name="van Eijk R."/>
            <person name="Schleper C."/>
            <person name="Guy L."/>
            <person name="Ettema T.J."/>
        </authorList>
    </citation>
    <scope>NUCLEOTIDE SEQUENCE</scope>
</reference>